<proteinExistence type="predicted"/>
<dbReference type="EMBL" id="CADCXU010022919">
    <property type="protein sequence ID" value="CAB0010228.1"/>
    <property type="molecule type" value="Genomic_DNA"/>
</dbReference>
<dbReference type="Proteomes" id="UP000479000">
    <property type="component" value="Unassembled WGS sequence"/>
</dbReference>
<gene>
    <name evidence="1" type="ORF">NTEN_LOCUS15277</name>
</gene>
<name>A0A6H5H381_9HEMI</name>
<dbReference type="AlphaFoldDB" id="A0A6H5H381"/>
<protein>
    <submittedName>
        <fullName evidence="1">Uncharacterized protein</fullName>
    </submittedName>
</protein>
<organism evidence="1 2">
    <name type="scientific">Nesidiocoris tenuis</name>
    <dbReference type="NCBI Taxonomy" id="355587"/>
    <lineage>
        <taxon>Eukaryota</taxon>
        <taxon>Metazoa</taxon>
        <taxon>Ecdysozoa</taxon>
        <taxon>Arthropoda</taxon>
        <taxon>Hexapoda</taxon>
        <taxon>Insecta</taxon>
        <taxon>Pterygota</taxon>
        <taxon>Neoptera</taxon>
        <taxon>Paraneoptera</taxon>
        <taxon>Hemiptera</taxon>
        <taxon>Heteroptera</taxon>
        <taxon>Panheteroptera</taxon>
        <taxon>Cimicomorpha</taxon>
        <taxon>Miridae</taxon>
        <taxon>Dicyphina</taxon>
        <taxon>Nesidiocoris</taxon>
    </lineage>
</organism>
<evidence type="ECO:0000313" key="2">
    <source>
        <dbReference type="Proteomes" id="UP000479000"/>
    </source>
</evidence>
<accession>A0A6H5H381</accession>
<keyword evidence="2" id="KW-1185">Reference proteome</keyword>
<reference evidence="1 2" key="1">
    <citation type="submission" date="2020-02" db="EMBL/GenBank/DDBJ databases">
        <authorList>
            <person name="Ferguson B K."/>
        </authorList>
    </citation>
    <scope>NUCLEOTIDE SEQUENCE [LARGE SCALE GENOMIC DNA]</scope>
</reference>
<evidence type="ECO:0000313" key="1">
    <source>
        <dbReference type="EMBL" id="CAB0010228.1"/>
    </source>
</evidence>
<sequence>MSKVLWIMDNDVRVRMDEQREKMYATRMALLFLRNGSQGWHQNLDSGTTPYWLNFALRQSRGLEPVCTEDLRDGKRTVCRLYRLGPQVYHACLLPTDLLRIFGSKELYSIMYCYISLN</sequence>